<dbReference type="Proteomes" id="UP000635885">
    <property type="component" value="Unassembled WGS sequence"/>
</dbReference>
<keyword evidence="2" id="KW-1185">Reference proteome</keyword>
<comment type="caution">
    <text evidence="1">The sequence shown here is derived from an EMBL/GenBank/DDBJ whole genome shotgun (WGS) entry which is preliminary data.</text>
</comment>
<sequence>MNKLKRVIDYFVFIFSGWITEEITFSGGQVRFKRKHNSVLFNPIIHFEELASSLLKFDSNIIRLNKKTFKYVLSNSLPSQDFSKSELEANFYFNQLPIVMKKFSYNENKTVNSLFVYKFGDFPLLVLNMRYDYGKYFNDFNESIQNGNGSSFSCQFGGEVLVCNGEQYSSFLYTPHISLLGHLFILSSIKAEKPDSSI</sequence>
<accession>A0ABQ1N785</accession>
<reference evidence="2" key="1">
    <citation type="journal article" date="2019" name="Int. J. Syst. Evol. Microbiol.">
        <title>The Global Catalogue of Microorganisms (GCM) 10K type strain sequencing project: providing services to taxonomists for standard genome sequencing and annotation.</title>
        <authorList>
            <consortium name="The Broad Institute Genomics Platform"/>
            <consortium name="The Broad Institute Genome Sequencing Center for Infectious Disease"/>
            <person name="Wu L."/>
            <person name="Ma J."/>
        </authorList>
    </citation>
    <scope>NUCLEOTIDE SEQUENCE [LARGE SCALE GENOMIC DNA]</scope>
    <source>
        <strain evidence="2">CGMCC 1.12479</strain>
    </source>
</reference>
<protein>
    <submittedName>
        <fullName evidence="1">Uncharacterized protein</fullName>
    </submittedName>
</protein>
<organism evidence="1 2">
    <name type="scientific">Belliella aquatica</name>
    <dbReference type="NCBI Taxonomy" id="1323734"/>
    <lineage>
        <taxon>Bacteria</taxon>
        <taxon>Pseudomonadati</taxon>
        <taxon>Bacteroidota</taxon>
        <taxon>Cytophagia</taxon>
        <taxon>Cytophagales</taxon>
        <taxon>Cyclobacteriaceae</taxon>
        <taxon>Belliella</taxon>
    </lineage>
</organism>
<dbReference type="EMBL" id="BMFD01000019">
    <property type="protein sequence ID" value="GGC53013.1"/>
    <property type="molecule type" value="Genomic_DNA"/>
</dbReference>
<gene>
    <name evidence="1" type="ORF">GCM10010993_34300</name>
</gene>
<dbReference type="RefSeq" id="WP_188444338.1">
    <property type="nucleotide sequence ID" value="NZ_BMFD01000019.1"/>
</dbReference>
<name>A0ABQ1N785_9BACT</name>
<evidence type="ECO:0000313" key="2">
    <source>
        <dbReference type="Proteomes" id="UP000635885"/>
    </source>
</evidence>
<evidence type="ECO:0000313" key="1">
    <source>
        <dbReference type="EMBL" id="GGC53013.1"/>
    </source>
</evidence>
<proteinExistence type="predicted"/>